<evidence type="ECO:0000256" key="1">
    <source>
        <dbReference type="SAM" id="Phobius"/>
    </source>
</evidence>
<evidence type="ECO:0008006" key="6">
    <source>
        <dbReference type="Google" id="ProtNLM"/>
    </source>
</evidence>
<dbReference type="HOGENOM" id="CLU_043492_0_0_2"/>
<organism evidence="2 4">
    <name type="scientific">Pyrococcus abyssi (strain GE5 / Orsay)</name>
    <dbReference type="NCBI Taxonomy" id="272844"/>
    <lineage>
        <taxon>Archaea</taxon>
        <taxon>Methanobacteriati</taxon>
        <taxon>Methanobacteriota</taxon>
        <taxon>Thermococci</taxon>
        <taxon>Thermococcales</taxon>
        <taxon>Thermococcaceae</taxon>
        <taxon>Pyrococcus</taxon>
    </lineage>
</organism>
<feature type="transmembrane region" description="Helical" evidence="1">
    <location>
        <begin position="294"/>
        <end position="314"/>
    </location>
</feature>
<feature type="transmembrane region" description="Helical" evidence="1">
    <location>
        <begin position="93"/>
        <end position="113"/>
    </location>
</feature>
<evidence type="ECO:0000313" key="4">
    <source>
        <dbReference type="Proteomes" id="UP000000810"/>
    </source>
</evidence>
<dbReference type="KEGG" id="pab:PAB1990"/>
<keyword evidence="1" id="KW-0812">Transmembrane</keyword>
<gene>
    <name evidence="2" type="ordered locus">PAB1990</name>
</gene>
<dbReference type="Pfam" id="PF09852">
    <property type="entry name" value="DUF2079"/>
    <property type="match status" value="1"/>
</dbReference>
<accession>Q9V170</accession>
<dbReference type="PATRIC" id="fig|272844.11.peg.594"/>
<protein>
    <recommendedName>
        <fullName evidence="6">DUF2079 domain-containing protein</fullName>
    </recommendedName>
</protein>
<dbReference type="STRING" id="272844.PAB1990"/>
<reference evidence="3 5" key="5">
    <citation type="journal article" date="2012" name="Curr. Microbiol.">
        <title>Re-annotation of two hyperthermophilic archaea Pyrococcus abyssi GE5 and Pyrococcus furiosus DSM 3638.</title>
        <authorList>
            <person name="Gao J."/>
            <person name="Wang J."/>
        </authorList>
    </citation>
    <scope>GENOME REANNOTATION</scope>
    <source>
        <strain evidence="3">GE5</strain>
        <strain evidence="5">GE5 / Orsay</strain>
    </source>
</reference>
<feature type="transmembrane region" description="Helical" evidence="1">
    <location>
        <begin position="70"/>
        <end position="88"/>
    </location>
</feature>
<keyword evidence="1" id="KW-1133">Transmembrane helix</keyword>
<feature type="transmembrane region" description="Helical" evidence="1">
    <location>
        <begin position="167"/>
        <end position="191"/>
    </location>
</feature>
<dbReference type="eggNOG" id="arCOG03812">
    <property type="taxonomic scope" value="Archaea"/>
</dbReference>
<keyword evidence="1" id="KW-0472">Membrane</keyword>
<dbReference type="Proteomes" id="UP000009139">
    <property type="component" value="Chromosome"/>
</dbReference>
<dbReference type="Proteomes" id="UP000000810">
    <property type="component" value="Chromosome"/>
</dbReference>
<reference evidence="2 4" key="4">
    <citation type="journal article" date="2003" name="Mol. Microbiol.">
        <title>An integrated analysis of the genome of the hyperthermophilic archaeon Pyrococcus abyssi.</title>
        <authorList>
            <person name="Cohen G."/>
            <person name="Barbe V."/>
            <person name="Flament D."/>
            <person name="Galperin M."/>
            <person name="Heilig R."/>
            <person name="Ripp R."/>
            <person name="Lecompte O."/>
            <person name="Prieur D."/>
            <person name="Poch O."/>
            <person name="Quellerou J."/>
            <person name="Thierry J.C."/>
            <person name="Van der Oost J."/>
            <person name="Weissenbach J."/>
            <person name="Zivanovic Y."/>
            <person name="Forterre P."/>
        </authorList>
    </citation>
    <scope>NUCLEOTIDE SEQUENCE [LARGE SCALE GENOMIC DNA]</scope>
    <source>
        <strain evidence="4">GE5 / Orsay</strain>
        <strain evidence="2">Orsay</strain>
    </source>
</reference>
<name>Q9V170_PYRAB</name>
<dbReference type="InterPro" id="IPR018650">
    <property type="entry name" value="STSV1_Orf64"/>
</dbReference>
<proteinExistence type="predicted"/>
<evidence type="ECO:0000313" key="2">
    <source>
        <dbReference type="EMBL" id="CAB49480.1"/>
    </source>
</evidence>
<evidence type="ECO:0000313" key="5">
    <source>
        <dbReference type="Proteomes" id="UP000009139"/>
    </source>
</evidence>
<feature type="transmembrane region" description="Helical" evidence="1">
    <location>
        <begin position="211"/>
        <end position="232"/>
    </location>
</feature>
<dbReference type="EMBL" id="AJ248284">
    <property type="protein sequence ID" value="CAB49480.1"/>
    <property type="molecule type" value="Genomic_DNA"/>
</dbReference>
<reference evidence="2" key="1">
    <citation type="submission" date="1999-07" db="EMBL/GenBank/DDBJ databases">
        <authorList>
            <person name="Genoscope"/>
        </authorList>
    </citation>
    <scope>NUCLEOTIDE SEQUENCE</scope>
    <source>
        <strain evidence="2">Orsay</strain>
    </source>
</reference>
<feature type="transmembrane region" description="Helical" evidence="1">
    <location>
        <begin position="133"/>
        <end position="160"/>
    </location>
</feature>
<feature type="transmembrane region" description="Helical" evidence="1">
    <location>
        <begin position="321"/>
        <end position="340"/>
    </location>
</feature>
<feature type="transmembrane region" description="Helical" evidence="1">
    <location>
        <begin position="9"/>
        <end position="29"/>
    </location>
</feature>
<sequence>MKSLIDKKLLVIIFIAYTFIIFKTCLVLYENFSYKSLDLGIFSQSLYSTLNGKFMYNTVEAQLYSAPNHFAVHFQPILLLLLPVYAIMPSPVVLLLIQAIFLALSATLALLIACEELNHREAILVASLYIFNSSLLGIALFEFHPVSLAVPLFFIAYMLLKRGKMKLFYLTSVLILLTKEDSFLGVVSLSLWKILMDGLNPESFRKNRGLILLSIASMMYGIIVIKVVIPHLGMGYIYESLYSEFELTRRKLLYFIVFNASFGFLTFLSSKGLVSVALPWLESMLSSRDTQTMIGFHYPYMLLPLSYLVAIEGFKKSKKVAVSLIVAGILTSMATIPITFKPPKAENPLIHFAVLKPIPGKDASWEAITIVKTLEGPIYTQPEFYPHLSTRIDVYVYPKGIKPRVILVNLNTWNGKRAIKRLKDFRIKLEEYKTVFKKDGVVIFIRKA</sequence>
<dbReference type="AlphaFoldDB" id="Q9V170"/>
<reference evidence="2" key="2">
    <citation type="journal article" date="2000" name="J. Mol. Biol.">
        <title>Archaeal homologs of eukaryotic methylation guide small nucleolar RNAs: lessons from the Pyrococcus genomes.</title>
        <authorList>
            <person name="Gaspin C."/>
            <person name="Cavaille J."/>
            <person name="Erauso G."/>
        </authorList>
    </citation>
    <scope>NUCLEOTIDE SEQUENCE</scope>
    <source>
        <strain evidence="2">Orsay</strain>
    </source>
</reference>
<feature type="transmembrane region" description="Helical" evidence="1">
    <location>
        <begin position="252"/>
        <end position="274"/>
    </location>
</feature>
<evidence type="ECO:0000313" key="3">
    <source>
        <dbReference type="EMBL" id="CCE69948.1"/>
    </source>
</evidence>
<dbReference type="EMBL" id="HE613800">
    <property type="protein sequence ID" value="CCE69948.1"/>
    <property type="molecule type" value="Genomic_DNA"/>
</dbReference>
<dbReference type="PIR" id="A75175">
    <property type="entry name" value="A75175"/>
</dbReference>
<reference evidence="2" key="3">
    <citation type="journal article" date="2001" name="Genome Res.">
        <title>Genome evolution at the genus level: comparison of three complete genomes of hyperthermophilic archaea.</title>
        <authorList>
            <person name="Lecompte O."/>
            <person name="Ripp R."/>
            <person name="Puzos-Barbe V."/>
            <person name="Duprat S."/>
            <person name="Heilig R."/>
            <person name="Dietrich J."/>
            <person name="Thierry J.C."/>
            <person name="Poch O."/>
        </authorList>
    </citation>
    <scope>NUCLEOTIDE SEQUENCE</scope>
    <source>
        <strain evidence="2">Orsay</strain>
    </source>
</reference>
<keyword evidence="4" id="KW-1185">Reference proteome</keyword>
<dbReference type="OrthoDB" id="44002at2157"/>